<feature type="domain" description="Mycothiol-dependent maleylpyruvate isomerase metal-binding" evidence="1">
    <location>
        <begin position="12"/>
        <end position="138"/>
    </location>
</feature>
<accession>A0A6J4MKA7</accession>
<dbReference type="GO" id="GO:0046872">
    <property type="term" value="F:metal ion binding"/>
    <property type="evidence" value="ECO:0007669"/>
    <property type="project" value="InterPro"/>
</dbReference>
<proteinExistence type="predicted"/>
<dbReference type="Gene3D" id="1.20.120.450">
    <property type="entry name" value="dinb family like domain"/>
    <property type="match status" value="1"/>
</dbReference>
<reference evidence="2" key="1">
    <citation type="submission" date="2020-02" db="EMBL/GenBank/DDBJ databases">
        <authorList>
            <person name="Meier V. D."/>
        </authorList>
    </citation>
    <scope>NUCLEOTIDE SEQUENCE</scope>
    <source>
        <strain evidence="2">AVDCRST_MAG72</strain>
    </source>
</reference>
<name>A0A6J4MKA7_9ACTN</name>
<dbReference type="InterPro" id="IPR017517">
    <property type="entry name" value="Maleyloyr_isom"/>
</dbReference>
<dbReference type="NCBIfam" id="TIGR03083">
    <property type="entry name" value="maleylpyruvate isomerase family mycothiol-dependent enzyme"/>
    <property type="match status" value="1"/>
</dbReference>
<dbReference type="Pfam" id="PF11716">
    <property type="entry name" value="MDMPI_N"/>
    <property type="match status" value="1"/>
</dbReference>
<gene>
    <name evidence="2" type="ORF">AVDCRST_MAG72-2335</name>
</gene>
<dbReference type="SUPFAM" id="SSF109854">
    <property type="entry name" value="DinB/YfiT-like putative metalloenzymes"/>
    <property type="match status" value="1"/>
</dbReference>
<organism evidence="2">
    <name type="scientific">uncultured Nocardioidaceae bacterium</name>
    <dbReference type="NCBI Taxonomy" id="253824"/>
    <lineage>
        <taxon>Bacteria</taxon>
        <taxon>Bacillati</taxon>
        <taxon>Actinomycetota</taxon>
        <taxon>Actinomycetes</taxon>
        <taxon>Propionibacteriales</taxon>
        <taxon>Nocardioidaceae</taxon>
        <taxon>environmental samples</taxon>
    </lineage>
</organism>
<dbReference type="InterPro" id="IPR034660">
    <property type="entry name" value="DinB/YfiT-like"/>
</dbReference>
<sequence length="253" mass="26860">MSPTVPQARQTLQREWGAVLELLAALEPGQWRTPTRCSDWDVAQLTRHAVWGVSMEADAVRRLRLAQEGRADGRQLAEHATSQETRGALGGTAAELLDELAALGEADPARPLPMPYGDVPLGVALDVFVMEAGIHGDDFRDATGQQHALADDVVASTTAFLTAFLPVLAAGSPAVPPDGTSFALVADSLRISGRWSGGALLIDDVPDPAVTVTGDDTSVLLYALGRLTPEHQGLRLDGDRDLARRFKSFVPGP</sequence>
<dbReference type="InterPro" id="IPR024344">
    <property type="entry name" value="MDMPI_metal-binding"/>
</dbReference>
<evidence type="ECO:0000259" key="1">
    <source>
        <dbReference type="Pfam" id="PF11716"/>
    </source>
</evidence>
<dbReference type="AlphaFoldDB" id="A0A6J4MKA7"/>
<dbReference type="EMBL" id="CADCUJ010000099">
    <property type="protein sequence ID" value="CAA9362046.1"/>
    <property type="molecule type" value="Genomic_DNA"/>
</dbReference>
<evidence type="ECO:0000313" key="2">
    <source>
        <dbReference type="EMBL" id="CAA9362046.1"/>
    </source>
</evidence>
<protein>
    <recommendedName>
        <fullName evidence="1">Mycothiol-dependent maleylpyruvate isomerase metal-binding domain-containing protein</fullName>
    </recommendedName>
</protein>